<dbReference type="GO" id="GO:0005829">
    <property type="term" value="C:cytosol"/>
    <property type="evidence" value="ECO:0007669"/>
    <property type="project" value="TreeGrafter"/>
</dbReference>
<evidence type="ECO:0000313" key="6">
    <source>
        <dbReference type="EMBL" id="SPS05232.1"/>
    </source>
</evidence>
<accession>A0A2X0R5N7</accession>
<dbReference type="GO" id="GO:0006730">
    <property type="term" value="P:one-carbon metabolic process"/>
    <property type="evidence" value="ECO:0007669"/>
    <property type="project" value="UniProtKB-KW"/>
</dbReference>
<sequence length="393" mass="44455">MTFHIDATKLRVFRKFSKEERNCSFLSKTRFIVLEHLLPTTQEMLKLLREAGAEIFAVVGKPYSIDEKVLSELRQERYNLILESYEKLESTSILKDLVQSALKKCTKDKRRLVILDVGGYFAKPLMELSAKNSLTSHFAGVVEDTTFGHNRYFELASKITTPIYSVARSALKEIEARFVGRDAVKAVDLLLRKVGVSLAGRKALVIGYGMIGRNVARTLKSYDMQVHVYDKLDTRNLEAFVDGFAIHQKKELLKRCDVIFSATGDPNGALSIDELFETRPGVALVSVGSKNTEFDIKGLRSQAINSTGEKVGEEIIRYYTNHSRQILVLRDGTAVNFYLPSIPIEVLDLVFAEILLCVMHLLKKPNLEVGRLLQLDEKLLQPIAHDWLRFVNS</sequence>
<evidence type="ECO:0000256" key="2">
    <source>
        <dbReference type="ARBA" id="ARBA00007122"/>
    </source>
</evidence>
<proteinExistence type="inferred from homology"/>
<organism evidence="6">
    <name type="scientific">Candidatus Nitrotoga fabula</name>
    <dbReference type="NCBI Taxonomy" id="2182327"/>
    <lineage>
        <taxon>Bacteria</taxon>
        <taxon>Pseudomonadati</taxon>
        <taxon>Pseudomonadota</taxon>
        <taxon>Betaproteobacteria</taxon>
        <taxon>Nitrosomonadales</taxon>
        <taxon>Gallionellaceae</taxon>
        <taxon>Candidatus Nitrotoga</taxon>
    </lineage>
</organism>
<name>A0A2X0R5N7_9PROT</name>
<dbReference type="InterPro" id="IPR015878">
    <property type="entry name" value="Ado_hCys_hydrolase_NAD-bd"/>
</dbReference>
<keyword evidence="6" id="KW-0378">Hydrolase</keyword>
<dbReference type="Gene3D" id="3.40.50.720">
    <property type="entry name" value="NAD(P)-binding Rossmann-like Domain"/>
    <property type="match status" value="1"/>
</dbReference>
<dbReference type="SUPFAM" id="SSF52283">
    <property type="entry name" value="Formate/glycerate dehydrogenase catalytic domain-like"/>
    <property type="match status" value="1"/>
</dbReference>
<reference evidence="6" key="1">
    <citation type="submission" date="2018-05" db="EMBL/GenBank/DDBJ databases">
        <authorList>
            <person name="Lanie J.A."/>
            <person name="Ng W.-L."/>
            <person name="Kazmierczak K.M."/>
            <person name="Andrzejewski T.M."/>
            <person name="Davidsen T.M."/>
            <person name="Wayne K.J."/>
            <person name="Tettelin H."/>
            <person name="Glass J.I."/>
            <person name="Rusch D."/>
            <person name="Podicherti R."/>
            <person name="Tsui H.-C.T."/>
            <person name="Winkler M.E."/>
        </authorList>
    </citation>
    <scope>NUCLEOTIDE SEQUENCE</scope>
    <source>
        <strain evidence="6">KNB</strain>
    </source>
</reference>
<dbReference type="SMART" id="SM00996">
    <property type="entry name" value="AdoHcyase"/>
    <property type="match status" value="1"/>
</dbReference>
<evidence type="ECO:0000256" key="3">
    <source>
        <dbReference type="ARBA" id="ARBA00022563"/>
    </source>
</evidence>
<dbReference type="EMBL" id="LS423452">
    <property type="protein sequence ID" value="SPS05232.1"/>
    <property type="molecule type" value="Genomic_DNA"/>
</dbReference>
<dbReference type="PANTHER" id="PTHR23420">
    <property type="entry name" value="ADENOSYLHOMOCYSTEINASE"/>
    <property type="match status" value="1"/>
</dbReference>
<dbReference type="InterPro" id="IPR000043">
    <property type="entry name" value="Adenosylhomocysteinase-like"/>
</dbReference>
<keyword evidence="3" id="KW-0554">One-carbon metabolism</keyword>
<gene>
    <name evidence="6" type="ORF">NITFAB_0821</name>
</gene>
<dbReference type="Pfam" id="PF00670">
    <property type="entry name" value="AdoHcyase_NAD"/>
    <property type="match status" value="1"/>
</dbReference>
<dbReference type="Gene3D" id="3.40.50.1480">
    <property type="entry name" value="Adenosylhomocysteinase-like"/>
    <property type="match status" value="1"/>
</dbReference>
<dbReference type="GO" id="GO:0004013">
    <property type="term" value="F:adenosylhomocysteinase activity"/>
    <property type="evidence" value="ECO:0007669"/>
    <property type="project" value="TreeGrafter"/>
</dbReference>
<dbReference type="SMART" id="SM00997">
    <property type="entry name" value="AdoHcyase_NAD"/>
    <property type="match status" value="1"/>
</dbReference>
<evidence type="ECO:0000256" key="1">
    <source>
        <dbReference type="ARBA" id="ARBA00001911"/>
    </source>
</evidence>
<dbReference type="InterPro" id="IPR036291">
    <property type="entry name" value="NAD(P)-bd_dom_sf"/>
</dbReference>
<feature type="domain" description="S-adenosyl-L-homocysteine hydrolase NAD binding" evidence="5">
    <location>
        <begin position="176"/>
        <end position="342"/>
    </location>
</feature>
<dbReference type="AlphaFoldDB" id="A0A2X0R5N7"/>
<dbReference type="PANTHER" id="PTHR23420:SF0">
    <property type="entry name" value="ADENOSYLHOMOCYSTEINASE"/>
    <property type="match status" value="1"/>
</dbReference>
<comment type="cofactor">
    <cofactor evidence="1">
        <name>NAD(+)</name>
        <dbReference type="ChEBI" id="CHEBI:57540"/>
    </cofactor>
</comment>
<evidence type="ECO:0000259" key="5">
    <source>
        <dbReference type="SMART" id="SM00997"/>
    </source>
</evidence>
<dbReference type="SUPFAM" id="SSF51735">
    <property type="entry name" value="NAD(P)-binding Rossmann-fold domains"/>
    <property type="match status" value="1"/>
</dbReference>
<comment type="similarity">
    <text evidence="2">Belongs to the adenosylhomocysteinase family.</text>
</comment>
<dbReference type="EC" id="3.3.1.1" evidence="6"/>
<protein>
    <submittedName>
        <fullName evidence="6">S-adenosylhomocysteine hydrolase</fullName>
        <ecNumber evidence="6">3.3.1.1</ecNumber>
    </submittedName>
</protein>
<evidence type="ECO:0000256" key="4">
    <source>
        <dbReference type="ARBA" id="ARBA00023027"/>
    </source>
</evidence>
<keyword evidence="4" id="KW-0520">NAD</keyword>
<dbReference type="GO" id="GO:0033353">
    <property type="term" value="P:S-adenosylmethionine cycle"/>
    <property type="evidence" value="ECO:0007669"/>
    <property type="project" value="TreeGrafter"/>
</dbReference>
<dbReference type="InterPro" id="IPR042172">
    <property type="entry name" value="Adenosylhomocyst_ase-like_sf"/>
</dbReference>